<dbReference type="Pfam" id="PF00076">
    <property type="entry name" value="RRM_1"/>
    <property type="match status" value="1"/>
</dbReference>
<feature type="compositionally biased region" description="Polar residues" evidence="2">
    <location>
        <begin position="281"/>
        <end position="298"/>
    </location>
</feature>
<dbReference type="GO" id="GO:0008143">
    <property type="term" value="F:poly(A) binding"/>
    <property type="evidence" value="ECO:0007669"/>
    <property type="project" value="InterPro"/>
</dbReference>
<name>A0A438K805_VITVI</name>
<evidence type="ECO:0000259" key="3">
    <source>
        <dbReference type="PROSITE" id="PS50102"/>
    </source>
</evidence>
<evidence type="ECO:0000313" key="5">
    <source>
        <dbReference type="Proteomes" id="UP000288805"/>
    </source>
</evidence>
<proteinExistence type="predicted"/>
<evidence type="ECO:0000256" key="2">
    <source>
        <dbReference type="SAM" id="MobiDB-lite"/>
    </source>
</evidence>
<dbReference type="GO" id="GO:0043488">
    <property type="term" value="P:regulation of mRNA stability"/>
    <property type="evidence" value="ECO:0007669"/>
    <property type="project" value="InterPro"/>
</dbReference>
<keyword evidence="1" id="KW-0694">RNA-binding</keyword>
<comment type="caution">
    <text evidence="4">The sequence shown here is derived from an EMBL/GenBank/DDBJ whole genome shotgun (WGS) entry which is preliminary data.</text>
</comment>
<evidence type="ECO:0000256" key="1">
    <source>
        <dbReference type="PROSITE-ProRule" id="PRU00176"/>
    </source>
</evidence>
<reference evidence="4 5" key="1">
    <citation type="journal article" date="2018" name="PLoS Genet.">
        <title>Population sequencing reveals clonal diversity and ancestral inbreeding in the grapevine cultivar Chardonnay.</title>
        <authorList>
            <person name="Roach M.J."/>
            <person name="Johnson D.L."/>
            <person name="Bohlmann J."/>
            <person name="van Vuuren H.J."/>
            <person name="Jones S.J."/>
            <person name="Pretorius I.S."/>
            <person name="Schmidt S.A."/>
            <person name="Borneman A.R."/>
        </authorList>
    </citation>
    <scope>NUCLEOTIDE SEQUENCE [LARGE SCALE GENOMIC DNA]</scope>
    <source>
        <strain evidence="5">cv. Chardonnay</strain>
        <tissue evidence="4">Leaf</tissue>
    </source>
</reference>
<dbReference type="InterPro" id="IPR000504">
    <property type="entry name" value="RRM_dom"/>
</dbReference>
<dbReference type="PANTHER" id="PTHR14738:SF37">
    <property type="entry name" value="PWI DOMAIN-CONTAINING PROTEIN"/>
    <property type="match status" value="1"/>
</dbReference>
<accession>A0A438K805</accession>
<feature type="region of interest" description="Disordered" evidence="2">
    <location>
        <begin position="324"/>
        <end position="364"/>
    </location>
</feature>
<dbReference type="Gene3D" id="3.30.70.330">
    <property type="match status" value="1"/>
</dbReference>
<feature type="domain" description="RRM" evidence="3">
    <location>
        <begin position="547"/>
        <end position="630"/>
    </location>
</feature>
<feature type="region of interest" description="Disordered" evidence="2">
    <location>
        <begin position="273"/>
        <end position="301"/>
    </location>
</feature>
<gene>
    <name evidence="4" type="ORF">CK203_003786</name>
</gene>
<dbReference type="SUPFAM" id="SSF54928">
    <property type="entry name" value="RNA-binding domain, RBD"/>
    <property type="match status" value="1"/>
</dbReference>
<dbReference type="AlphaFoldDB" id="A0A438K805"/>
<sequence length="630" mass="70596">MGNPKSFKIPIILRWQPLSNLLFPTSFSNSLETTLTTCSLIMYHAVHETIYRFWQMGLRLLDLEYITVLVCNGKHRNQARDDLEAFLGERSEEFVSWLWDLLLDYANQSNTSIVPLDPKGVTFSSPHDNNADMEYRAKRSRNFHNHGTSNDDGSPVISTEGEELRHPSTYAFYTLPDDTDFSEGFQRSAGFAAPSNDVNTEKVSLLMSGNGMRSELEPVEDIYDDFLAHGCSGKDSFSVMPASGEERILYMDKYQKIVDSKAIDLPKKLFSPSKQPYPRRLQSSIADNPLPRQTSSANAYGRSLSPKVVTAREKWSFLDQSVPVLPSPTERHSKQEAPGLGNDAYNSGKCKKLESGVSTTGKLNGASNIRRKRHFGESSTGPGNSSVSLVDKGNMDVQYKETSGDSKKSKLAEEVSEAMTFAQKMLDLKVRFHQLEREMCKLRSKHTDLTRGGKPDLSSSSGEAILEQPFEVNNNNAIIGTFLVLRVANYCQILTRKHRARTRTFEFIVQLRYIETSRGRYRAKNCICNKCSVDSGCAWGNHLECWATRFIMELIQTYETSEVHFAATKEALSNHFAKCGLVVNVVILTDETIAQPKRSAFITFASVESVNKALALSGTSFFSRTVKVTN</sequence>
<protein>
    <recommendedName>
        <fullName evidence="3">RRM domain-containing protein</fullName>
    </recommendedName>
</protein>
<organism evidence="4 5">
    <name type="scientific">Vitis vinifera</name>
    <name type="common">Grape</name>
    <dbReference type="NCBI Taxonomy" id="29760"/>
    <lineage>
        <taxon>Eukaryota</taxon>
        <taxon>Viridiplantae</taxon>
        <taxon>Streptophyta</taxon>
        <taxon>Embryophyta</taxon>
        <taxon>Tracheophyta</taxon>
        <taxon>Spermatophyta</taxon>
        <taxon>Magnoliopsida</taxon>
        <taxon>eudicotyledons</taxon>
        <taxon>Gunneridae</taxon>
        <taxon>Pentapetalae</taxon>
        <taxon>rosids</taxon>
        <taxon>Vitales</taxon>
        <taxon>Vitaceae</taxon>
        <taxon>Viteae</taxon>
        <taxon>Vitis</taxon>
    </lineage>
</organism>
<dbReference type="InterPro" id="IPR040366">
    <property type="entry name" value="Nab2/ZC3H14"/>
</dbReference>
<dbReference type="PROSITE" id="PS50102">
    <property type="entry name" value="RRM"/>
    <property type="match status" value="1"/>
</dbReference>
<dbReference type="Proteomes" id="UP000288805">
    <property type="component" value="Unassembled WGS sequence"/>
</dbReference>
<dbReference type="InterPro" id="IPR035979">
    <property type="entry name" value="RBD_domain_sf"/>
</dbReference>
<dbReference type="InterPro" id="IPR012677">
    <property type="entry name" value="Nucleotide-bd_a/b_plait_sf"/>
</dbReference>
<evidence type="ECO:0000313" key="4">
    <source>
        <dbReference type="EMBL" id="RVX17351.1"/>
    </source>
</evidence>
<dbReference type="SMART" id="SM00360">
    <property type="entry name" value="RRM"/>
    <property type="match status" value="1"/>
</dbReference>
<dbReference type="PANTHER" id="PTHR14738">
    <property type="entry name" value="ZINC FINGER CCCH DOMAIN-CONTAINING PROTEIN 14"/>
    <property type="match status" value="1"/>
</dbReference>
<dbReference type="EMBL" id="QGNW01000013">
    <property type="protein sequence ID" value="RVX17351.1"/>
    <property type="molecule type" value="Genomic_DNA"/>
</dbReference>